<protein>
    <submittedName>
        <fullName evidence="1">Uncharacterized protein</fullName>
    </submittedName>
</protein>
<organism evidence="1 2">
    <name type="scientific">Caerostris extrusa</name>
    <name type="common">Bark spider</name>
    <name type="synonym">Caerostris bankana</name>
    <dbReference type="NCBI Taxonomy" id="172846"/>
    <lineage>
        <taxon>Eukaryota</taxon>
        <taxon>Metazoa</taxon>
        <taxon>Ecdysozoa</taxon>
        <taxon>Arthropoda</taxon>
        <taxon>Chelicerata</taxon>
        <taxon>Arachnida</taxon>
        <taxon>Araneae</taxon>
        <taxon>Araneomorphae</taxon>
        <taxon>Entelegynae</taxon>
        <taxon>Araneoidea</taxon>
        <taxon>Araneidae</taxon>
        <taxon>Caerostris</taxon>
    </lineage>
</organism>
<reference evidence="1 2" key="1">
    <citation type="submission" date="2021-06" db="EMBL/GenBank/DDBJ databases">
        <title>Caerostris extrusa draft genome.</title>
        <authorList>
            <person name="Kono N."/>
            <person name="Arakawa K."/>
        </authorList>
    </citation>
    <scope>NUCLEOTIDE SEQUENCE [LARGE SCALE GENOMIC DNA]</scope>
</reference>
<dbReference type="AlphaFoldDB" id="A0AAV4V4C3"/>
<accession>A0AAV4V4C3</accession>
<comment type="caution">
    <text evidence="1">The sequence shown here is derived from an EMBL/GenBank/DDBJ whole genome shotgun (WGS) entry which is preliminary data.</text>
</comment>
<sequence length="84" mass="9479">MRKCVCRGPYPSYPLQVAYNPPIRIKPTEIDIQMPSFAVDGQHVISYKLAFVPVSTFALDAKRISEITLWFSRTADCFVMIPAA</sequence>
<evidence type="ECO:0000313" key="1">
    <source>
        <dbReference type="EMBL" id="GIY64992.1"/>
    </source>
</evidence>
<name>A0AAV4V4C3_CAEEX</name>
<proteinExistence type="predicted"/>
<dbReference type="EMBL" id="BPLR01013948">
    <property type="protein sequence ID" value="GIY64992.1"/>
    <property type="molecule type" value="Genomic_DNA"/>
</dbReference>
<dbReference type="Proteomes" id="UP001054945">
    <property type="component" value="Unassembled WGS sequence"/>
</dbReference>
<keyword evidence="2" id="KW-1185">Reference proteome</keyword>
<evidence type="ECO:0000313" key="2">
    <source>
        <dbReference type="Proteomes" id="UP001054945"/>
    </source>
</evidence>
<gene>
    <name evidence="1" type="ORF">CEXT_171811</name>
</gene>